<feature type="chain" id="PRO_5009602330" evidence="1">
    <location>
        <begin position="22"/>
        <end position="178"/>
    </location>
</feature>
<evidence type="ECO:0000313" key="2">
    <source>
        <dbReference type="EMBL" id="OHE94723.1"/>
    </source>
</evidence>
<dbReference type="STRING" id="1209926.A0A1G4B062"/>
<comment type="caution">
    <text evidence="2">The sequence shown here is derived from an EMBL/GenBank/DDBJ whole genome shotgun (WGS) entry which is preliminary data.</text>
</comment>
<reference evidence="2 3" key="1">
    <citation type="submission" date="2016-09" db="EMBL/GenBank/DDBJ databases">
        <authorList>
            <person name="Capua I."/>
            <person name="De Benedictis P."/>
            <person name="Joannis T."/>
            <person name="Lombin L.H."/>
            <person name="Cattoli G."/>
        </authorList>
    </citation>
    <scope>NUCLEOTIDE SEQUENCE [LARGE SCALE GENOMIC DNA]</scope>
    <source>
        <strain evidence="2 3">IMI 309357</strain>
    </source>
</reference>
<keyword evidence="3" id="KW-1185">Reference proteome</keyword>
<sequence>MQPTQLFSAIALMASAVVVDANPTPVLEAGGTGLERRVPKTSGAECIKAPLSDDKDHSYYTITIDTDVKAAAAKAGLSKIGIRQHCASNGGLFGIFAQNTENWGFVTIDKSGANQQYNITVDRCKKKNDRHVWSYNVWLCDDKTYCGTNNCGLDREICPEKKTKAVNLTDPDPWTCAV</sequence>
<proteinExistence type="predicted"/>
<organism evidence="2 3">
    <name type="scientific">Colletotrichum orchidophilum</name>
    <dbReference type="NCBI Taxonomy" id="1209926"/>
    <lineage>
        <taxon>Eukaryota</taxon>
        <taxon>Fungi</taxon>
        <taxon>Dikarya</taxon>
        <taxon>Ascomycota</taxon>
        <taxon>Pezizomycotina</taxon>
        <taxon>Sordariomycetes</taxon>
        <taxon>Hypocreomycetidae</taxon>
        <taxon>Glomerellales</taxon>
        <taxon>Glomerellaceae</taxon>
        <taxon>Colletotrichum</taxon>
    </lineage>
</organism>
<dbReference type="Proteomes" id="UP000176998">
    <property type="component" value="Unassembled WGS sequence"/>
</dbReference>
<evidence type="ECO:0000313" key="3">
    <source>
        <dbReference type="Proteomes" id="UP000176998"/>
    </source>
</evidence>
<dbReference type="EMBL" id="MJBS01000094">
    <property type="protein sequence ID" value="OHE94723.1"/>
    <property type="molecule type" value="Genomic_DNA"/>
</dbReference>
<dbReference type="OrthoDB" id="4828090at2759"/>
<name>A0A1G4B062_9PEZI</name>
<dbReference type="RefSeq" id="XP_022471885.1">
    <property type="nucleotide sequence ID" value="XM_022621569.1"/>
</dbReference>
<dbReference type="GeneID" id="34563079"/>
<evidence type="ECO:0000256" key="1">
    <source>
        <dbReference type="SAM" id="SignalP"/>
    </source>
</evidence>
<protein>
    <submittedName>
        <fullName evidence="2">Uncharacterized protein</fullName>
    </submittedName>
</protein>
<feature type="signal peptide" evidence="1">
    <location>
        <begin position="1"/>
        <end position="21"/>
    </location>
</feature>
<gene>
    <name evidence="2" type="ORF">CORC01_09940</name>
</gene>
<dbReference type="AlphaFoldDB" id="A0A1G4B062"/>
<keyword evidence="1" id="KW-0732">Signal</keyword>
<accession>A0A1G4B062</accession>